<keyword evidence="4" id="KW-1185">Reference proteome</keyword>
<comment type="caution">
    <text evidence="3">The sequence shown here is derived from an EMBL/GenBank/DDBJ whole genome shotgun (WGS) entry which is preliminary data.</text>
</comment>
<evidence type="ECO:0000256" key="1">
    <source>
        <dbReference type="SAM" id="Phobius"/>
    </source>
</evidence>
<keyword evidence="1" id="KW-0472">Membrane</keyword>
<reference evidence="3 4" key="1">
    <citation type="submission" date="2022-05" db="EMBL/GenBank/DDBJ databases">
        <title>Genome Sequencing of Bee-Associated Microbes.</title>
        <authorList>
            <person name="Dunlap C."/>
        </authorList>
    </citation>
    <scope>NUCLEOTIDE SEQUENCE [LARGE SCALE GENOMIC DNA]</scope>
    <source>
        <strain evidence="3 4">NRRL B-04010</strain>
    </source>
</reference>
<dbReference type="Proteomes" id="UP001527181">
    <property type="component" value="Unassembled WGS sequence"/>
</dbReference>
<feature type="domain" description="DZANK-type" evidence="2">
    <location>
        <begin position="6"/>
        <end position="73"/>
    </location>
</feature>
<gene>
    <name evidence="3" type="ORF">M5X12_19625</name>
</gene>
<dbReference type="GeneID" id="94491366"/>
<dbReference type="EMBL" id="JAMDNP010000043">
    <property type="protein sequence ID" value="MCY9762748.1"/>
    <property type="molecule type" value="Genomic_DNA"/>
</dbReference>
<name>A0ABT4H1T8_PAEAL</name>
<dbReference type="RefSeq" id="WP_005550428.1">
    <property type="nucleotide sequence ID" value="NZ_JAMDLX010000067.1"/>
</dbReference>
<evidence type="ECO:0000313" key="3">
    <source>
        <dbReference type="EMBL" id="MCY9762748.1"/>
    </source>
</evidence>
<accession>A0ABT4H1T8</accession>
<organism evidence="3 4">
    <name type="scientific">Paenibacillus alvei</name>
    <name type="common">Bacillus alvei</name>
    <dbReference type="NCBI Taxonomy" id="44250"/>
    <lineage>
        <taxon>Bacteria</taxon>
        <taxon>Bacillati</taxon>
        <taxon>Bacillota</taxon>
        <taxon>Bacilli</taxon>
        <taxon>Bacillales</taxon>
        <taxon>Paenibacillaceae</taxon>
        <taxon>Paenibacillus</taxon>
    </lineage>
</organism>
<dbReference type="InterPro" id="IPR025874">
    <property type="entry name" value="DZR"/>
</dbReference>
<keyword evidence="1" id="KW-1133">Transmembrane helix</keyword>
<protein>
    <submittedName>
        <fullName evidence="3">Zinc ribbon domain-containing protein</fullName>
    </submittedName>
</protein>
<keyword evidence="1" id="KW-0812">Transmembrane</keyword>
<proteinExistence type="predicted"/>
<evidence type="ECO:0000313" key="4">
    <source>
        <dbReference type="Proteomes" id="UP001527181"/>
    </source>
</evidence>
<sequence>MAIKICSNCGESNKESAMLCIACSHSLKDATIAGTPEDEKQYNGILSVNQAELTCSHCHEKVEQGALKCKYCGSVIPSQSEQKLTSEATAQPSSSESGPGCAALLLVLVATAIFPLVGLLIGGVLAFHNDKDKQNLGTVLLVLGLLLELGYWLLR</sequence>
<evidence type="ECO:0000259" key="2">
    <source>
        <dbReference type="Pfam" id="PF12773"/>
    </source>
</evidence>
<feature type="transmembrane region" description="Helical" evidence="1">
    <location>
        <begin position="136"/>
        <end position="154"/>
    </location>
</feature>
<dbReference type="Pfam" id="PF12773">
    <property type="entry name" value="DZR"/>
    <property type="match status" value="1"/>
</dbReference>
<feature type="transmembrane region" description="Helical" evidence="1">
    <location>
        <begin position="102"/>
        <end position="127"/>
    </location>
</feature>